<dbReference type="Proteomes" id="UP001608902">
    <property type="component" value="Unassembled WGS sequence"/>
</dbReference>
<dbReference type="SUPFAM" id="SSF50978">
    <property type="entry name" value="WD40 repeat-like"/>
    <property type="match status" value="1"/>
</dbReference>
<feature type="region of interest" description="Disordered" evidence="1">
    <location>
        <begin position="1"/>
        <end position="28"/>
    </location>
</feature>
<feature type="domain" description="Vps41 beta-propeller" evidence="2">
    <location>
        <begin position="36"/>
        <end position="174"/>
    </location>
</feature>
<evidence type="ECO:0000313" key="3">
    <source>
        <dbReference type="EMBL" id="MFH4984539.1"/>
    </source>
</evidence>
<evidence type="ECO:0000313" key="4">
    <source>
        <dbReference type="Proteomes" id="UP001608902"/>
    </source>
</evidence>
<keyword evidence="4" id="KW-1185">Reference proteome</keyword>
<reference evidence="3 4" key="1">
    <citation type="submission" date="2024-08" db="EMBL/GenBank/DDBJ databases">
        <title>Gnathostoma spinigerum genome.</title>
        <authorList>
            <person name="Gonzalez-Bertolin B."/>
            <person name="Monzon S."/>
            <person name="Zaballos A."/>
            <person name="Jimenez P."/>
            <person name="Dekumyoy P."/>
            <person name="Varona S."/>
            <person name="Cuesta I."/>
            <person name="Sumanam S."/>
            <person name="Adisakwattana P."/>
            <person name="Gasser R.B."/>
            <person name="Hernandez-Gonzalez A."/>
            <person name="Young N.D."/>
            <person name="Perteguer M.J."/>
        </authorList>
    </citation>
    <scope>NUCLEOTIDE SEQUENCE [LARGE SCALE GENOMIC DNA]</scope>
    <source>
        <strain evidence="3">AL3</strain>
        <tissue evidence="3">Liver</tissue>
    </source>
</reference>
<dbReference type="Gene3D" id="2.130.10.10">
    <property type="entry name" value="YVTN repeat-like/Quinoprotein amine dehydrogenase"/>
    <property type="match status" value="1"/>
</dbReference>
<dbReference type="PANTHER" id="PTHR12616">
    <property type="entry name" value="VACUOLAR PROTEIN SORTING VPS41"/>
    <property type="match status" value="1"/>
</dbReference>
<evidence type="ECO:0000256" key="1">
    <source>
        <dbReference type="SAM" id="MobiDB-lite"/>
    </source>
</evidence>
<organism evidence="3 4">
    <name type="scientific">Gnathostoma spinigerum</name>
    <dbReference type="NCBI Taxonomy" id="75299"/>
    <lineage>
        <taxon>Eukaryota</taxon>
        <taxon>Metazoa</taxon>
        <taxon>Ecdysozoa</taxon>
        <taxon>Nematoda</taxon>
        <taxon>Chromadorea</taxon>
        <taxon>Rhabditida</taxon>
        <taxon>Spirurina</taxon>
        <taxon>Gnathostomatomorpha</taxon>
        <taxon>Gnathostomatoidea</taxon>
        <taxon>Gnathostomatidae</taxon>
        <taxon>Gnathostoma</taxon>
    </lineage>
</organism>
<accession>A0ABD6EX42</accession>
<dbReference type="Pfam" id="PF23411">
    <property type="entry name" value="Beta-prop_Vps41"/>
    <property type="match status" value="1"/>
</dbReference>
<gene>
    <name evidence="3" type="ORF">AB6A40_011248</name>
</gene>
<sequence>MQGVEELPSKVDGQDLSEEHTGSSDEDDVLLEPRFKYSRILSSTPAIFATSPPSCMTVHDKFIAIGTQNGYVYILDHLGNAHPENTARHHRCPVTKISVDLMGSYFASCARDARISLYGIGSSEYTETVELKNAARSVAIAPDFGRRGSGHMFVTVERNVVLHERRFLGTYKETA</sequence>
<dbReference type="AlphaFoldDB" id="A0ABD6EX42"/>
<feature type="non-terminal residue" evidence="3">
    <location>
        <position position="175"/>
    </location>
</feature>
<dbReference type="PANTHER" id="PTHR12616:SF1">
    <property type="entry name" value="VACUOLAR PROTEIN SORTING-ASSOCIATED PROTEIN 41 HOMOLOG"/>
    <property type="match status" value="1"/>
</dbReference>
<dbReference type="InterPro" id="IPR036322">
    <property type="entry name" value="WD40_repeat_dom_sf"/>
</dbReference>
<dbReference type="InterPro" id="IPR045111">
    <property type="entry name" value="Vps41/Vps8"/>
</dbReference>
<dbReference type="InterPro" id="IPR015943">
    <property type="entry name" value="WD40/YVTN_repeat-like_dom_sf"/>
</dbReference>
<feature type="compositionally biased region" description="Basic and acidic residues" evidence="1">
    <location>
        <begin position="7"/>
        <end position="23"/>
    </location>
</feature>
<evidence type="ECO:0000259" key="2">
    <source>
        <dbReference type="Pfam" id="PF23411"/>
    </source>
</evidence>
<protein>
    <recommendedName>
        <fullName evidence="2">Vps41 beta-propeller domain-containing protein</fullName>
    </recommendedName>
</protein>
<comment type="caution">
    <text evidence="3">The sequence shown here is derived from an EMBL/GenBank/DDBJ whole genome shotgun (WGS) entry which is preliminary data.</text>
</comment>
<dbReference type="InterPro" id="IPR057780">
    <property type="entry name" value="Beta-prop_Vps41"/>
</dbReference>
<proteinExistence type="predicted"/>
<name>A0ABD6EX42_9BILA</name>
<dbReference type="EMBL" id="JBGFUD010018451">
    <property type="protein sequence ID" value="MFH4984539.1"/>
    <property type="molecule type" value="Genomic_DNA"/>
</dbReference>